<protein>
    <recommendedName>
        <fullName evidence="1">PD-(D/E)XK endonuclease-like domain-containing protein</fullName>
    </recommendedName>
</protein>
<dbReference type="InterPro" id="IPR038726">
    <property type="entry name" value="PDDEXK_AddAB-type"/>
</dbReference>
<gene>
    <name evidence="2" type="ORF">GF359_07815</name>
</gene>
<dbReference type="Pfam" id="PF12705">
    <property type="entry name" value="PDDEXK_1"/>
    <property type="match status" value="1"/>
</dbReference>
<organism evidence="2 3">
    <name type="scientific">candidate division WOR-3 bacterium</name>
    <dbReference type="NCBI Taxonomy" id="2052148"/>
    <lineage>
        <taxon>Bacteria</taxon>
        <taxon>Bacteria division WOR-3</taxon>
    </lineage>
</organism>
<dbReference type="InterPro" id="IPR011335">
    <property type="entry name" value="Restrct_endonuc-II-like"/>
</dbReference>
<evidence type="ECO:0000259" key="1">
    <source>
        <dbReference type="Pfam" id="PF12705"/>
    </source>
</evidence>
<evidence type="ECO:0000313" key="2">
    <source>
        <dbReference type="EMBL" id="MBD3365107.1"/>
    </source>
</evidence>
<reference evidence="2" key="1">
    <citation type="submission" date="2019-11" db="EMBL/GenBank/DDBJ databases">
        <title>Microbial mats filling the niche in hypersaline microbial mats.</title>
        <authorList>
            <person name="Wong H.L."/>
            <person name="Macleod F.I."/>
            <person name="White R.A. III"/>
            <person name="Burns B.P."/>
        </authorList>
    </citation>
    <scope>NUCLEOTIDE SEQUENCE</scope>
    <source>
        <strain evidence="2">Bin_327</strain>
    </source>
</reference>
<accession>A0A9D5K9V8</accession>
<sequence length="345" mass="39811">MALNFPTVEDTHKDAEFEYQRLLSMACQTTYLSAPSAESDHPLLPSVFLSEREEDAKVTDTTVYCKERWQILNPTERPSLTKGVIYQNPDTIQIIRNRFDETYPFSVTLLEVYLNCPYRFYLASVLGLEALEEPSLEPEGRLLGTVLHDTLERLFTEGADMKHIDDQLIALLHRGLAERRLNPFLRLWINDWVKARVDWFADLERTRAEEGWRVDAEWLERRLKYSFGGFTVKGRVDRVDWKDGEASVLDYKSGRLGNFKRNIEKGVSIQLPLYAEMIRALHKARIASIGIYGFAHRKLDEIEYPDQAIKTAVQFASRAVSGIREGSFAAGKTGFCRYCEFKEFC</sequence>
<dbReference type="SUPFAM" id="SSF52980">
    <property type="entry name" value="Restriction endonuclease-like"/>
    <property type="match status" value="1"/>
</dbReference>
<dbReference type="EMBL" id="WJKJ01000259">
    <property type="protein sequence ID" value="MBD3365107.1"/>
    <property type="molecule type" value="Genomic_DNA"/>
</dbReference>
<feature type="domain" description="PD-(D/E)XK endonuclease-like" evidence="1">
    <location>
        <begin position="105"/>
        <end position="345"/>
    </location>
</feature>
<dbReference type="InterPro" id="IPR011604">
    <property type="entry name" value="PDDEXK-like_dom_sf"/>
</dbReference>
<proteinExistence type="predicted"/>
<name>A0A9D5K9V8_UNCW3</name>
<dbReference type="AlphaFoldDB" id="A0A9D5K9V8"/>
<dbReference type="Gene3D" id="3.90.320.10">
    <property type="match status" value="1"/>
</dbReference>
<comment type="caution">
    <text evidence="2">The sequence shown here is derived from an EMBL/GenBank/DDBJ whole genome shotgun (WGS) entry which is preliminary data.</text>
</comment>
<evidence type="ECO:0000313" key="3">
    <source>
        <dbReference type="Proteomes" id="UP000630660"/>
    </source>
</evidence>
<dbReference type="Proteomes" id="UP000630660">
    <property type="component" value="Unassembled WGS sequence"/>
</dbReference>